<dbReference type="Proteomes" id="UP000321555">
    <property type="component" value="Chromosome"/>
</dbReference>
<keyword evidence="5 10" id="KW-0269">Exonuclease</keyword>
<evidence type="ECO:0000256" key="1">
    <source>
        <dbReference type="ARBA" id="ARBA00005915"/>
    </source>
</evidence>
<dbReference type="Gene3D" id="3.90.1640.30">
    <property type="match status" value="1"/>
</dbReference>
<dbReference type="SUPFAM" id="SSF64182">
    <property type="entry name" value="DHH phosphoesterases"/>
    <property type="match status" value="1"/>
</dbReference>
<dbReference type="RefSeq" id="WP_057771686.1">
    <property type="nucleotide sequence ID" value="NZ_CP042593.1"/>
</dbReference>
<dbReference type="GO" id="GO:0008409">
    <property type="term" value="F:5'-3' exonuclease activity"/>
    <property type="evidence" value="ECO:0007669"/>
    <property type="project" value="InterPro"/>
</dbReference>
<feature type="domain" description="RecJ OB" evidence="9">
    <location>
        <begin position="455"/>
        <end position="561"/>
    </location>
</feature>
<gene>
    <name evidence="10" type="primary">recJ</name>
    <name evidence="10" type="ORF">FSZ17_16690</name>
</gene>
<dbReference type="GO" id="GO:0006281">
    <property type="term" value="P:DNA repair"/>
    <property type="evidence" value="ECO:0007669"/>
    <property type="project" value="InterPro"/>
</dbReference>
<dbReference type="AlphaFoldDB" id="A0A5B8ZBA1"/>
<dbReference type="PANTHER" id="PTHR30255:SF2">
    <property type="entry name" value="SINGLE-STRANDED-DNA-SPECIFIC EXONUCLEASE RECJ"/>
    <property type="match status" value="1"/>
</dbReference>
<dbReference type="InterPro" id="IPR041122">
    <property type="entry name" value="RecJ_OB"/>
</dbReference>
<feature type="domain" description="DDH" evidence="6">
    <location>
        <begin position="84"/>
        <end position="226"/>
    </location>
</feature>
<dbReference type="GO" id="GO:0006310">
    <property type="term" value="P:DNA recombination"/>
    <property type="evidence" value="ECO:0007669"/>
    <property type="project" value="InterPro"/>
</dbReference>
<protein>
    <recommendedName>
        <fullName evidence="2">Single-stranded-DNA-specific exonuclease RecJ</fullName>
    </recommendedName>
</protein>
<evidence type="ECO:0000313" key="11">
    <source>
        <dbReference type="Proteomes" id="UP000321555"/>
    </source>
</evidence>
<dbReference type="Pfam" id="PF01368">
    <property type="entry name" value="DHH"/>
    <property type="match status" value="1"/>
</dbReference>
<dbReference type="NCBIfam" id="TIGR00644">
    <property type="entry name" value="recJ"/>
    <property type="match status" value="1"/>
</dbReference>
<evidence type="ECO:0000256" key="4">
    <source>
        <dbReference type="ARBA" id="ARBA00022801"/>
    </source>
</evidence>
<feature type="domain" description="Single-stranded-DNA-specific exonuclease RecJ C-terminal" evidence="8">
    <location>
        <begin position="568"/>
        <end position="770"/>
    </location>
</feature>
<proteinExistence type="inferred from homology"/>
<evidence type="ECO:0000256" key="5">
    <source>
        <dbReference type="ARBA" id="ARBA00022839"/>
    </source>
</evidence>
<keyword evidence="11" id="KW-1185">Reference proteome</keyword>
<reference evidence="11" key="1">
    <citation type="submission" date="2019-08" db="EMBL/GenBank/DDBJ databases">
        <authorList>
            <person name="Zheng X."/>
        </authorList>
    </citation>
    <scope>NUCLEOTIDE SEQUENCE [LARGE SCALE GENOMIC DNA]</scope>
    <source>
        <strain evidence="11">FJAT-25496</strain>
    </source>
</reference>
<sequence length="788" mass="88601">MLHSKTRWIVRNSDEEKENQLVQDLNITPLLASLLVNRGLDIPESARYFLFDHDQEFHDPYLLNGMDIAVSRIKTAIEKQEPLLVFGDYDADGVTSTTVVMKTLRELGANVQFYIPNRFTEGYGPNIPAFQYAAEIGIKLIITVDTGIAAVNEAKAAKELGLELIITDHHEPGPELPEALSIIHPKLTNSQYPFRELAGVGVAFKLAHALYGGLPEHLLEIAAIGTIADLVSLKGENRLIVKRGIKKLQSTKNVGLKALLKLNKVEASSINEETIGFLIAPRLNAAGRLDSADPAVDLLLTEDIDEAEAIAAEIDQMNKDRQALVSEIAEQAIREVEEKYPINEHSVLVIGKEGWNAGVIGIVASKLVEKFYRPAIVLSYDKEKGLAKGSARSIMGFDLFKNLSDSRDILPHFGGHPMAAGMTLQLEHVDELRMRLNQAAKTQLKDEDFIPVTTLDGSIPLHDIDLASIEEMQLLSPYGMDNPKPKILIKDANISGMRKIGSDQNHLKMTIEHDGKTLDGVGFGLGTLHDHISPHSKISVIGELSINEWNNIRKPQIFLQDLAIDDWQLFDIRGIKRLGQLEELIPKEHSKWIVFNHDNANKFQSYTNEKVVTVSSIEEAAALNIEMENVILLDMPSSKELLANIFLGKNPARIYAHFYKEDSAYFSTIPTREHFKWFYAFLLKQGPLDIDRYGMEIAKYKGWSRETIDFMSQVFFELDFVKINNGIISINETSQKRDLTESLVYEQRRAQFSLESDLLYSTYHQLKSWFDSVIQGSVKFEEAIKEWT</sequence>
<dbReference type="InterPro" id="IPR004610">
    <property type="entry name" value="RecJ"/>
</dbReference>
<organism evidence="10 11">
    <name type="scientific">Cytobacillus dafuensis</name>
    <name type="common">Bacillus dafuensis</name>
    <dbReference type="NCBI Taxonomy" id="1742359"/>
    <lineage>
        <taxon>Bacteria</taxon>
        <taxon>Bacillati</taxon>
        <taxon>Bacillota</taxon>
        <taxon>Bacilli</taxon>
        <taxon>Bacillales</taxon>
        <taxon>Bacillaceae</taxon>
        <taxon>Cytobacillus</taxon>
    </lineage>
</organism>
<keyword evidence="4" id="KW-0378">Hydrolase</keyword>
<dbReference type="KEGG" id="bda:FSZ17_16690"/>
<feature type="domain" description="DHHA1" evidence="7">
    <location>
        <begin position="347"/>
        <end position="441"/>
    </location>
</feature>
<dbReference type="GO" id="GO:0003676">
    <property type="term" value="F:nucleic acid binding"/>
    <property type="evidence" value="ECO:0007669"/>
    <property type="project" value="InterPro"/>
</dbReference>
<evidence type="ECO:0000259" key="9">
    <source>
        <dbReference type="Pfam" id="PF17768"/>
    </source>
</evidence>
<dbReference type="STRING" id="1742359.GCA_001439625_02507"/>
<evidence type="ECO:0000256" key="2">
    <source>
        <dbReference type="ARBA" id="ARBA00019841"/>
    </source>
</evidence>
<dbReference type="Pfam" id="PF17768">
    <property type="entry name" value="RecJ_OB"/>
    <property type="match status" value="1"/>
</dbReference>
<evidence type="ECO:0000256" key="3">
    <source>
        <dbReference type="ARBA" id="ARBA00022722"/>
    </source>
</evidence>
<dbReference type="OrthoDB" id="9809852at2"/>
<dbReference type="InterPro" id="IPR051673">
    <property type="entry name" value="SSDNA_exonuclease_RecJ"/>
</dbReference>
<name>A0A5B8ZBA1_CYTDA</name>
<dbReference type="InterPro" id="IPR038763">
    <property type="entry name" value="DHH_sf"/>
</dbReference>
<comment type="similarity">
    <text evidence="1">Belongs to the RecJ family.</text>
</comment>
<evidence type="ECO:0000259" key="6">
    <source>
        <dbReference type="Pfam" id="PF01368"/>
    </source>
</evidence>
<evidence type="ECO:0000313" key="10">
    <source>
        <dbReference type="EMBL" id="QED48756.1"/>
    </source>
</evidence>
<dbReference type="InterPro" id="IPR003156">
    <property type="entry name" value="DHHA1_dom"/>
</dbReference>
<dbReference type="InterPro" id="IPR018779">
    <property type="entry name" value="RecJ_C"/>
</dbReference>
<dbReference type="Gene3D" id="3.10.310.30">
    <property type="match status" value="1"/>
</dbReference>
<accession>A0A5B8ZBA1</accession>
<dbReference type="InterPro" id="IPR001667">
    <property type="entry name" value="DDH_dom"/>
</dbReference>
<dbReference type="Pfam" id="PF02272">
    <property type="entry name" value="DHHA1"/>
    <property type="match status" value="1"/>
</dbReference>
<keyword evidence="3" id="KW-0540">Nuclease</keyword>
<dbReference type="PANTHER" id="PTHR30255">
    <property type="entry name" value="SINGLE-STRANDED-DNA-SPECIFIC EXONUCLEASE RECJ"/>
    <property type="match status" value="1"/>
</dbReference>
<evidence type="ECO:0000259" key="8">
    <source>
        <dbReference type="Pfam" id="PF10141"/>
    </source>
</evidence>
<dbReference type="Pfam" id="PF10141">
    <property type="entry name" value="ssDNA-exonuc_C"/>
    <property type="match status" value="1"/>
</dbReference>
<dbReference type="EMBL" id="CP042593">
    <property type="protein sequence ID" value="QED48756.1"/>
    <property type="molecule type" value="Genomic_DNA"/>
</dbReference>
<evidence type="ECO:0000259" key="7">
    <source>
        <dbReference type="Pfam" id="PF02272"/>
    </source>
</evidence>